<dbReference type="AlphaFoldDB" id="A0A916E738"/>
<evidence type="ECO:0000313" key="1">
    <source>
        <dbReference type="EMBL" id="CAB5367637.1"/>
    </source>
</evidence>
<comment type="caution">
    <text evidence="1">The sequence shown here is derived from an EMBL/GenBank/DDBJ whole genome shotgun (WGS) entry which is preliminary data.</text>
</comment>
<sequence>MNVDLGQLTLGGFKASLVLIDTFFGFELPQTLPPYIQEIGPILSEEYPPLTPELSDFINGHERILYVSFGAL</sequence>
<gene>
    <name evidence="1" type="ORF">CHRIB12_LOCUS11358</name>
</gene>
<reference evidence="1" key="1">
    <citation type="submission" date="2020-05" db="EMBL/GenBank/DDBJ databases">
        <authorList>
            <person name="Rincon C."/>
            <person name="Sanders R I."/>
            <person name="Robbins C."/>
            <person name="Chaturvedi A."/>
        </authorList>
    </citation>
    <scope>NUCLEOTIDE SEQUENCE</scope>
    <source>
        <strain evidence="1">CHB12</strain>
    </source>
</reference>
<proteinExistence type="predicted"/>
<name>A0A916E738_9GLOM</name>
<organism evidence="1 2">
    <name type="scientific">Rhizophagus irregularis</name>
    <dbReference type="NCBI Taxonomy" id="588596"/>
    <lineage>
        <taxon>Eukaryota</taxon>
        <taxon>Fungi</taxon>
        <taxon>Fungi incertae sedis</taxon>
        <taxon>Mucoromycota</taxon>
        <taxon>Glomeromycotina</taxon>
        <taxon>Glomeromycetes</taxon>
        <taxon>Glomerales</taxon>
        <taxon>Glomeraceae</taxon>
        <taxon>Rhizophagus</taxon>
    </lineage>
</organism>
<dbReference type="Proteomes" id="UP000684084">
    <property type="component" value="Unassembled WGS sequence"/>
</dbReference>
<dbReference type="OrthoDB" id="5835829at2759"/>
<protein>
    <submittedName>
        <fullName evidence="1">Uncharacterized protein</fullName>
    </submittedName>
</protein>
<dbReference type="EMBL" id="CAGKOT010000024">
    <property type="protein sequence ID" value="CAB5367637.1"/>
    <property type="molecule type" value="Genomic_DNA"/>
</dbReference>
<evidence type="ECO:0000313" key="2">
    <source>
        <dbReference type="Proteomes" id="UP000684084"/>
    </source>
</evidence>
<accession>A0A916E738</accession>